<evidence type="ECO:0000313" key="2">
    <source>
        <dbReference type="WBParaSite" id="Csp11.Scaffold629.g9615.t1"/>
    </source>
</evidence>
<evidence type="ECO:0000313" key="1">
    <source>
        <dbReference type="Proteomes" id="UP000095282"/>
    </source>
</evidence>
<dbReference type="WBParaSite" id="Csp11.Scaffold629.g9615.t1">
    <property type="protein sequence ID" value="Csp11.Scaffold629.g9615.t1"/>
    <property type="gene ID" value="Csp11.Scaffold629.g9615"/>
</dbReference>
<proteinExistence type="predicted"/>
<reference evidence="2" key="1">
    <citation type="submission" date="2016-11" db="UniProtKB">
        <authorList>
            <consortium name="WormBaseParasite"/>
        </authorList>
    </citation>
    <scope>IDENTIFICATION</scope>
</reference>
<sequence>MPSNQSIRFPFTGLGVTFDITSNYLIFYNNKSEPIAYWEFMKNPWKKESDTKNGWRQIGGTRIRIQKKPVWRSYKYPVENLKMAFDYVRDLFRLPITRYLLSYNNKNLSPQYLNIKKCDELRIDTCRKISVDEMKYVLEEMEISKKLTLCLERYYEFKYDFIRFSVDELTINYAFWITKETFLAMDCARITLERNKNLPIREFVSQWLLSRNTRFEWLKMHRNLEQINWNEGFEPLKWNPAIRGRYFKINSFQSVDCEKGIDFLREDGMLATVVKAEMGLIYFIVWHKRFQP</sequence>
<dbReference type="PANTHER" id="PTHR21503:SF55">
    <property type="entry name" value="F-BOX DOMAIN-CONTAINING PROTEIN"/>
    <property type="match status" value="1"/>
</dbReference>
<dbReference type="PANTHER" id="PTHR21503">
    <property type="entry name" value="F-BOX-CONTAINING HYPOTHETICAL PROTEIN C.ELEGANS"/>
    <property type="match status" value="1"/>
</dbReference>
<dbReference type="AlphaFoldDB" id="A0A1I7UIB6"/>
<protein>
    <submittedName>
        <fullName evidence="2">FBA_2 domain-containing protein</fullName>
    </submittedName>
</protein>
<name>A0A1I7UIB6_9PELO</name>
<dbReference type="Proteomes" id="UP000095282">
    <property type="component" value="Unplaced"/>
</dbReference>
<accession>A0A1I7UIB6</accession>
<dbReference type="eggNOG" id="ENOG502TIGW">
    <property type="taxonomic scope" value="Eukaryota"/>
</dbReference>
<organism evidence="1 2">
    <name type="scientific">Caenorhabditis tropicalis</name>
    <dbReference type="NCBI Taxonomy" id="1561998"/>
    <lineage>
        <taxon>Eukaryota</taxon>
        <taxon>Metazoa</taxon>
        <taxon>Ecdysozoa</taxon>
        <taxon>Nematoda</taxon>
        <taxon>Chromadorea</taxon>
        <taxon>Rhabditida</taxon>
        <taxon>Rhabditina</taxon>
        <taxon>Rhabditomorpha</taxon>
        <taxon>Rhabditoidea</taxon>
        <taxon>Rhabditidae</taxon>
        <taxon>Peloderinae</taxon>
        <taxon>Caenorhabditis</taxon>
    </lineage>
</organism>
<keyword evidence="1" id="KW-1185">Reference proteome</keyword>